<dbReference type="Pfam" id="PF00651">
    <property type="entry name" value="BTB"/>
    <property type="match status" value="1"/>
</dbReference>
<feature type="compositionally biased region" description="Basic and acidic residues" evidence="1">
    <location>
        <begin position="520"/>
        <end position="534"/>
    </location>
</feature>
<accession>A0A177T8K7</accession>
<proteinExistence type="predicted"/>
<gene>
    <name evidence="2" type="ORF">A4X13_0g3777</name>
</gene>
<dbReference type="InterPro" id="IPR000210">
    <property type="entry name" value="BTB/POZ_dom"/>
</dbReference>
<dbReference type="InterPro" id="IPR011333">
    <property type="entry name" value="SKP1/BTB/POZ_sf"/>
</dbReference>
<dbReference type="SUPFAM" id="SSF54695">
    <property type="entry name" value="POZ domain"/>
    <property type="match status" value="1"/>
</dbReference>
<reference evidence="2" key="2">
    <citation type="journal article" date="2019" name="IMA Fungus">
        <title>Genome sequencing and comparison of five Tilletia species to identify candidate genes for the detection of regulated species infecting wheat.</title>
        <authorList>
            <person name="Nguyen H.D.T."/>
            <person name="Sultana T."/>
            <person name="Kesanakurti P."/>
            <person name="Hambleton S."/>
        </authorList>
    </citation>
    <scope>NUCLEOTIDE SEQUENCE</scope>
    <source>
        <strain evidence="2">DAOMC 236416</strain>
    </source>
</reference>
<dbReference type="PROSITE" id="PS50097">
    <property type="entry name" value="BTB"/>
    <property type="match status" value="1"/>
</dbReference>
<feature type="region of interest" description="Disordered" evidence="1">
    <location>
        <begin position="1046"/>
        <end position="1112"/>
    </location>
</feature>
<comment type="caution">
    <text evidence="2">The sequence shown here is derived from an EMBL/GenBank/DDBJ whole genome shotgun (WGS) entry which is preliminary data.</text>
</comment>
<protein>
    <submittedName>
        <fullName evidence="2">Uncharacterized protein</fullName>
    </submittedName>
</protein>
<feature type="region of interest" description="Disordered" evidence="1">
    <location>
        <begin position="486"/>
        <end position="535"/>
    </location>
</feature>
<feature type="compositionally biased region" description="Basic and acidic residues" evidence="1">
    <location>
        <begin position="486"/>
        <end position="498"/>
    </location>
</feature>
<feature type="compositionally biased region" description="Low complexity" evidence="1">
    <location>
        <begin position="1"/>
        <end position="20"/>
    </location>
</feature>
<dbReference type="Gene3D" id="3.30.710.10">
    <property type="entry name" value="Potassium Channel Kv1.1, Chain A"/>
    <property type="match status" value="1"/>
</dbReference>
<feature type="compositionally biased region" description="Basic residues" evidence="1">
    <location>
        <begin position="1078"/>
        <end position="1089"/>
    </location>
</feature>
<name>A0A177T8K7_9BASI</name>
<organism evidence="2 3">
    <name type="scientific">Tilletia indica</name>
    <dbReference type="NCBI Taxonomy" id="43049"/>
    <lineage>
        <taxon>Eukaryota</taxon>
        <taxon>Fungi</taxon>
        <taxon>Dikarya</taxon>
        <taxon>Basidiomycota</taxon>
        <taxon>Ustilaginomycotina</taxon>
        <taxon>Exobasidiomycetes</taxon>
        <taxon>Tilletiales</taxon>
        <taxon>Tilletiaceae</taxon>
        <taxon>Tilletia</taxon>
    </lineage>
</organism>
<feature type="region of interest" description="Disordered" evidence="1">
    <location>
        <begin position="442"/>
        <end position="466"/>
    </location>
</feature>
<dbReference type="EMBL" id="LWDF02000225">
    <property type="protein sequence ID" value="KAE8251937.1"/>
    <property type="molecule type" value="Genomic_DNA"/>
</dbReference>
<keyword evidence="3" id="KW-1185">Reference proteome</keyword>
<feature type="compositionally biased region" description="Low complexity" evidence="1">
    <location>
        <begin position="382"/>
        <end position="401"/>
    </location>
</feature>
<feature type="compositionally biased region" description="Polar residues" evidence="1">
    <location>
        <begin position="961"/>
        <end position="979"/>
    </location>
</feature>
<feature type="region of interest" description="Disordered" evidence="1">
    <location>
        <begin position="920"/>
        <end position="942"/>
    </location>
</feature>
<dbReference type="Proteomes" id="UP000077521">
    <property type="component" value="Unassembled WGS sequence"/>
</dbReference>
<feature type="compositionally biased region" description="Gly residues" evidence="1">
    <location>
        <begin position="284"/>
        <end position="293"/>
    </location>
</feature>
<feature type="region of interest" description="Disordered" evidence="1">
    <location>
        <begin position="959"/>
        <end position="1032"/>
    </location>
</feature>
<feature type="region of interest" description="Disordered" evidence="1">
    <location>
        <begin position="382"/>
        <end position="402"/>
    </location>
</feature>
<evidence type="ECO:0000313" key="3">
    <source>
        <dbReference type="Proteomes" id="UP000077521"/>
    </source>
</evidence>
<dbReference type="PANTHER" id="PTHR24413">
    <property type="entry name" value="SPECKLE-TYPE POZ PROTEIN"/>
    <property type="match status" value="1"/>
</dbReference>
<dbReference type="AlphaFoldDB" id="A0A177T8K7"/>
<sequence>MAQPHQQQPPSTASPSQIPVPVIPPPPPTPTPARHSASASTTTTTATRRASTSIHPASPARSRISTPSAASASSNAPPTITPTTTTATTAPPPLTSSAQLTAAQALAQQPTTTAHHTPSLFGGPSLFGSVLPQNQELNRAYGAVLPLNNNNNNPSTRILSSANISTPVPSSASSSATFLTGRSQPPQSQSIHAAATTAGAGRTASPFIRHNTTGSNTPSRIGQGSNITLMPGVPLPLSFNSTTGSPRIHSAQHHTGIYTAPHFYTSAVGAAASAAAVSAASAGSAGGGGGGPSTIGSRGSPTLRNMNMPGGAYPQAGGGIPTSPPSGLSGFPAWYRHPTSGLLPLLEVPSALLSAGSATATRSAPRTGSTSALLRSSAGLALHAGRPPSSSTNTTGATTTTQVPNPLHAGPIAGGAMAEDTLVSFSWVIGELALLRDEVERTMPPGDEGRSVSAGAGRNPVWTTQPCFGDPKLPKWKLELVRTQRNRTTSDEDYHPLDENVPSTSSTSSDAQQTPLHAQQDARSESGDSDDTPRPDATTVLSVYLTSLALEYLPSDALIPATIMLGLQPARTTLSRLQSRQGAWLWQTHSSFVFRREHEFFECHSLPSLSELLEMEEVRAQDALRLVVQIGCGPGIVGPETEGGDGFGFGFGGGAGAGAEGRGEMLPMPRLAPFQMPSAHYVSQTILDAMEGLVDCARTGDVRIIVRERGLLIRPPAVVAAGAATRSDDGQFEEGQGGQQAYVIPYPVGSYFPLDVAESAEQQAMAAAAAMEHSGVLPEDATTPTASVVVRDRIIWAHSSVLRARSQYFADMMDGGFAEAQDELDNDLHAHATSDPGTSRAIKTFRIPDSEWATVYWLIRYLYLEEIEFAEREDVRSAALDNEWQICAEGLYPEEGGGRGAGSQTRPNWEWRTISELLREEEEEDGDGGGEVGLGPEAQMHYSNTNTNVTSVDWAADAGVPSSSSGTKLAVPSSPSSSWRGHPGTIYSSSHPPPKNLEAQAQCHGQTSSSSSSSAGSSTLSSTHSEQHRLSVSSAASMHVGHDAFVAQSQPGGSGSGSAGAGGEGGPGMSSASTTPVPHHHHEQHHHQHPPSNIIRHASTMNDPHEHPAARAPPASALATYKLAHRYGQVGLAELAKVHIVETLSPQSAFPVLLATALYSGLHEAIKRYVYEHWDEVSHTEEFERCCDEVGAGEWGAEAGRSLRIFMQSLLSPARILLASPQR</sequence>
<feature type="compositionally biased region" description="Gly residues" evidence="1">
    <location>
        <begin position="1052"/>
        <end position="1068"/>
    </location>
</feature>
<feature type="compositionally biased region" description="Pro residues" evidence="1">
    <location>
        <begin position="21"/>
        <end position="31"/>
    </location>
</feature>
<feature type="region of interest" description="Disordered" evidence="1">
    <location>
        <begin position="1"/>
        <end position="95"/>
    </location>
</feature>
<feature type="compositionally biased region" description="Low complexity" evidence="1">
    <location>
        <begin position="1007"/>
        <end position="1024"/>
    </location>
</feature>
<dbReference type="CDD" id="cd18186">
    <property type="entry name" value="BTB_POZ_ZBTB_KLHL-like"/>
    <property type="match status" value="1"/>
</dbReference>
<evidence type="ECO:0000313" key="2">
    <source>
        <dbReference type="EMBL" id="KAE8251937.1"/>
    </source>
</evidence>
<feature type="region of interest" description="Disordered" evidence="1">
    <location>
        <begin position="281"/>
        <end position="302"/>
    </location>
</feature>
<reference evidence="2" key="1">
    <citation type="submission" date="2016-04" db="EMBL/GenBank/DDBJ databases">
        <authorList>
            <person name="Nguyen H.D."/>
            <person name="Samba Siva P."/>
            <person name="Cullis J."/>
            <person name="Levesque C.A."/>
            <person name="Hambleton S."/>
        </authorList>
    </citation>
    <scope>NUCLEOTIDE SEQUENCE</scope>
    <source>
        <strain evidence="2">DAOMC 236416</strain>
    </source>
</reference>
<feature type="compositionally biased region" description="Low complexity" evidence="1">
    <location>
        <begin position="32"/>
        <end position="95"/>
    </location>
</feature>
<evidence type="ECO:0000256" key="1">
    <source>
        <dbReference type="SAM" id="MobiDB-lite"/>
    </source>
</evidence>